<dbReference type="PANTHER" id="PTHR42912:SF80">
    <property type="entry name" value="METHYLTRANSFERASE DOMAIN-CONTAINING PROTEIN"/>
    <property type="match status" value="1"/>
</dbReference>
<dbReference type="STRING" id="1449351.RISW2_15790"/>
<evidence type="ECO:0000313" key="2">
    <source>
        <dbReference type="EMBL" id="ETX30296.1"/>
    </source>
</evidence>
<dbReference type="Gene3D" id="3.40.50.150">
    <property type="entry name" value="Vaccinia Virus protein VP39"/>
    <property type="match status" value="1"/>
</dbReference>
<dbReference type="PATRIC" id="fig|1449351.3.peg.717"/>
<dbReference type="CDD" id="cd02440">
    <property type="entry name" value="AdoMet_MTases"/>
    <property type="match status" value="1"/>
</dbReference>
<dbReference type="GO" id="GO:0008757">
    <property type="term" value="F:S-adenosylmethionine-dependent methyltransferase activity"/>
    <property type="evidence" value="ECO:0007669"/>
    <property type="project" value="InterPro"/>
</dbReference>
<proteinExistence type="predicted"/>
<gene>
    <name evidence="2" type="ORF">RISW2_15790</name>
</gene>
<dbReference type="InterPro" id="IPR013216">
    <property type="entry name" value="Methyltransf_11"/>
</dbReference>
<dbReference type="Pfam" id="PF08241">
    <property type="entry name" value="Methyltransf_11"/>
    <property type="match status" value="1"/>
</dbReference>
<dbReference type="PANTHER" id="PTHR42912">
    <property type="entry name" value="METHYLTRANSFERASE"/>
    <property type="match status" value="1"/>
</dbReference>
<evidence type="ECO:0000313" key="3">
    <source>
        <dbReference type="Proteomes" id="UP000023430"/>
    </source>
</evidence>
<dbReference type="RefSeq" id="WP_043766700.1">
    <property type="nucleotide sequence ID" value="NZ_JAME01000004.1"/>
</dbReference>
<keyword evidence="3" id="KW-1185">Reference proteome</keyword>
<accession>X7FDY7</accession>
<reference evidence="2 3" key="1">
    <citation type="submission" date="2014-01" db="EMBL/GenBank/DDBJ databases">
        <title>Roseivivax isoporae LMG 25204 Genome Sequencing.</title>
        <authorList>
            <person name="Lai Q."/>
            <person name="Li G."/>
            <person name="Shao Z."/>
        </authorList>
    </citation>
    <scope>NUCLEOTIDE SEQUENCE [LARGE SCALE GENOMIC DNA]</scope>
    <source>
        <strain evidence="2 3">LMG 25204</strain>
    </source>
</reference>
<dbReference type="OrthoDB" id="8153637at2"/>
<name>X7FDY7_9RHOB</name>
<dbReference type="Proteomes" id="UP000023430">
    <property type="component" value="Unassembled WGS sequence"/>
</dbReference>
<dbReference type="AlphaFoldDB" id="X7FDY7"/>
<protein>
    <submittedName>
        <fullName evidence="2">SAM-dependent methlyltransferase</fullName>
    </submittedName>
</protein>
<organism evidence="2 3">
    <name type="scientific">Roseivivax isoporae LMG 25204</name>
    <dbReference type="NCBI Taxonomy" id="1449351"/>
    <lineage>
        <taxon>Bacteria</taxon>
        <taxon>Pseudomonadati</taxon>
        <taxon>Pseudomonadota</taxon>
        <taxon>Alphaproteobacteria</taxon>
        <taxon>Rhodobacterales</taxon>
        <taxon>Roseobacteraceae</taxon>
        <taxon>Roseivivax</taxon>
    </lineage>
</organism>
<dbReference type="InterPro" id="IPR029063">
    <property type="entry name" value="SAM-dependent_MTases_sf"/>
</dbReference>
<dbReference type="SUPFAM" id="SSF53335">
    <property type="entry name" value="S-adenosyl-L-methionine-dependent methyltransferases"/>
    <property type="match status" value="1"/>
</dbReference>
<sequence>MELDAVKNTYARWAPIYDRTFGALTAGTRACAVGHINALPGRDVLELGVGTGLALPHYGRDRRVTGIDFSDEMLAKARARVSRDRLNQIDALLQMDARELTFPDESFDAVAAMHVISVVPEPRRVMAEIARVLRPGGRLVMTNHFSTDRGPMARIERGIAPFADLLGWHSDFPMSTVTETPGLNLIIRKRKPPMGIMTFLVFEKV</sequence>
<dbReference type="eggNOG" id="COG2226">
    <property type="taxonomic scope" value="Bacteria"/>
</dbReference>
<comment type="caution">
    <text evidence="2">The sequence shown here is derived from an EMBL/GenBank/DDBJ whole genome shotgun (WGS) entry which is preliminary data.</text>
</comment>
<feature type="domain" description="Methyltransferase type 11" evidence="1">
    <location>
        <begin position="45"/>
        <end position="141"/>
    </location>
</feature>
<keyword evidence="2" id="KW-0808">Transferase</keyword>
<dbReference type="InterPro" id="IPR050508">
    <property type="entry name" value="Methyltransf_Superfamily"/>
</dbReference>
<dbReference type="EMBL" id="JAME01000004">
    <property type="protein sequence ID" value="ETX30296.1"/>
    <property type="molecule type" value="Genomic_DNA"/>
</dbReference>
<evidence type="ECO:0000259" key="1">
    <source>
        <dbReference type="Pfam" id="PF08241"/>
    </source>
</evidence>